<dbReference type="InterPro" id="IPR036430">
    <property type="entry name" value="RNase_T2-like_sf"/>
</dbReference>
<gene>
    <name evidence="3" type="ORF">Lalb_Chr08g0234551</name>
</gene>
<dbReference type="Gene3D" id="3.90.730.10">
    <property type="entry name" value="Ribonuclease T2-like"/>
    <property type="match status" value="1"/>
</dbReference>
<dbReference type="GO" id="GO:0033897">
    <property type="term" value="F:ribonuclease T2 activity"/>
    <property type="evidence" value="ECO:0007669"/>
    <property type="project" value="InterPro"/>
</dbReference>
<dbReference type="EMBL" id="WOCE01000008">
    <property type="protein sequence ID" value="KAE9608348.1"/>
    <property type="molecule type" value="Genomic_DNA"/>
</dbReference>
<dbReference type="SUPFAM" id="SSF55895">
    <property type="entry name" value="Ribonuclease Rh-like"/>
    <property type="match status" value="1"/>
</dbReference>
<dbReference type="Proteomes" id="UP000447434">
    <property type="component" value="Chromosome 8"/>
</dbReference>
<comment type="similarity">
    <text evidence="1 2">Belongs to the RNase T2 family.</text>
</comment>
<evidence type="ECO:0000256" key="2">
    <source>
        <dbReference type="RuleBase" id="RU004328"/>
    </source>
</evidence>
<evidence type="ECO:0000313" key="4">
    <source>
        <dbReference type="Proteomes" id="UP000447434"/>
    </source>
</evidence>
<accession>A0A6A4Q3B5</accession>
<dbReference type="Pfam" id="PF00445">
    <property type="entry name" value="Ribonuclease_T2"/>
    <property type="match status" value="1"/>
</dbReference>
<comment type="caution">
    <text evidence="3">The sequence shown here is derived from an EMBL/GenBank/DDBJ whole genome shotgun (WGS) entry which is preliminary data.</text>
</comment>
<organism evidence="3 4">
    <name type="scientific">Lupinus albus</name>
    <name type="common">White lupine</name>
    <name type="synonym">Lupinus termis</name>
    <dbReference type="NCBI Taxonomy" id="3870"/>
    <lineage>
        <taxon>Eukaryota</taxon>
        <taxon>Viridiplantae</taxon>
        <taxon>Streptophyta</taxon>
        <taxon>Embryophyta</taxon>
        <taxon>Tracheophyta</taxon>
        <taxon>Spermatophyta</taxon>
        <taxon>Magnoliopsida</taxon>
        <taxon>eudicotyledons</taxon>
        <taxon>Gunneridae</taxon>
        <taxon>Pentapetalae</taxon>
        <taxon>rosids</taxon>
        <taxon>fabids</taxon>
        <taxon>Fabales</taxon>
        <taxon>Fabaceae</taxon>
        <taxon>Papilionoideae</taxon>
        <taxon>50 kb inversion clade</taxon>
        <taxon>genistoids sensu lato</taxon>
        <taxon>core genistoids</taxon>
        <taxon>Genisteae</taxon>
        <taxon>Lupinus</taxon>
    </lineage>
</organism>
<dbReference type="InterPro" id="IPR001568">
    <property type="entry name" value="RNase_T2-like"/>
</dbReference>
<evidence type="ECO:0000313" key="3">
    <source>
        <dbReference type="EMBL" id="KAE9608348.1"/>
    </source>
</evidence>
<evidence type="ECO:0000256" key="1">
    <source>
        <dbReference type="ARBA" id="ARBA00007469"/>
    </source>
</evidence>
<dbReference type="AlphaFoldDB" id="A0A6A4Q3B5"/>
<sequence length="84" mass="10354">MNQYWISLKKQNFLFWSREWKHHGSCANKDVNTSLNVEEYFSKTMDAYFKYKIQDVLIPLGKSSYLFIYIYYYRIVDQHNDLHK</sequence>
<dbReference type="GO" id="GO:0003723">
    <property type="term" value="F:RNA binding"/>
    <property type="evidence" value="ECO:0007669"/>
    <property type="project" value="InterPro"/>
</dbReference>
<dbReference type="OrthoDB" id="1427210at2759"/>
<proteinExistence type="inferred from homology"/>
<protein>
    <submittedName>
        <fullName evidence="3">Putative ribonuclease T(2)</fullName>
    </submittedName>
</protein>
<name>A0A6A4Q3B5_LUPAL</name>
<keyword evidence="4" id="KW-1185">Reference proteome</keyword>
<reference evidence="4" key="1">
    <citation type="journal article" date="2020" name="Nat. Commun.">
        <title>Genome sequence of the cluster root forming white lupin.</title>
        <authorList>
            <person name="Hufnagel B."/>
            <person name="Marques A."/>
            <person name="Soriano A."/>
            <person name="Marques L."/>
            <person name="Divol F."/>
            <person name="Doumas P."/>
            <person name="Sallet E."/>
            <person name="Mancinotti D."/>
            <person name="Carrere S."/>
            <person name="Marande W."/>
            <person name="Arribat S."/>
            <person name="Keller J."/>
            <person name="Huneau C."/>
            <person name="Blein T."/>
            <person name="Aime D."/>
            <person name="Laguerre M."/>
            <person name="Taylor J."/>
            <person name="Schubert V."/>
            <person name="Nelson M."/>
            <person name="Geu-Flores F."/>
            <person name="Crespi M."/>
            <person name="Gallardo-Guerrero K."/>
            <person name="Delaux P.-M."/>
            <person name="Salse J."/>
            <person name="Berges H."/>
            <person name="Guyot R."/>
            <person name="Gouzy J."/>
            <person name="Peret B."/>
        </authorList>
    </citation>
    <scope>NUCLEOTIDE SEQUENCE [LARGE SCALE GENOMIC DNA]</scope>
    <source>
        <strain evidence="4">cv. Amiga</strain>
    </source>
</reference>